<sequence length="110" mass="12113">MGERGKKKSRFEAPQQTGAAADAIALASVPRGRSFRDGETPRKSESFESGPDDVPSPENEWRRVIPGLYDVQEPIHRHVPRCRGRPSTAGHPVKQMKRSAAPSERGPEAE</sequence>
<protein>
    <submittedName>
        <fullName evidence="2">Uncharacterized protein</fullName>
    </submittedName>
</protein>
<evidence type="ECO:0000313" key="2">
    <source>
        <dbReference type="EMBL" id="CAL1593189.1"/>
    </source>
</evidence>
<evidence type="ECO:0000256" key="1">
    <source>
        <dbReference type="SAM" id="MobiDB-lite"/>
    </source>
</evidence>
<gene>
    <name evidence="2" type="ORF">KC01_LOCUS22328</name>
</gene>
<proteinExistence type="predicted"/>
<feature type="region of interest" description="Disordered" evidence="1">
    <location>
        <begin position="1"/>
        <end position="110"/>
    </location>
</feature>
<name>A0AAV2KU86_KNICA</name>
<evidence type="ECO:0000313" key="3">
    <source>
        <dbReference type="Proteomes" id="UP001497482"/>
    </source>
</evidence>
<dbReference type="AlphaFoldDB" id="A0AAV2KU86"/>
<reference evidence="2 3" key="1">
    <citation type="submission" date="2024-04" db="EMBL/GenBank/DDBJ databases">
        <authorList>
            <person name="Waldvogel A.-M."/>
            <person name="Schoenle A."/>
        </authorList>
    </citation>
    <scope>NUCLEOTIDE SEQUENCE [LARGE SCALE GENOMIC DNA]</scope>
</reference>
<dbReference type="EMBL" id="OZ035824">
    <property type="protein sequence ID" value="CAL1593189.1"/>
    <property type="molecule type" value="Genomic_DNA"/>
</dbReference>
<dbReference type="Proteomes" id="UP001497482">
    <property type="component" value="Chromosome 2"/>
</dbReference>
<accession>A0AAV2KU86</accession>
<organism evidence="2 3">
    <name type="scientific">Knipowitschia caucasica</name>
    <name type="common">Caucasian dwarf goby</name>
    <name type="synonym">Pomatoschistus caucasicus</name>
    <dbReference type="NCBI Taxonomy" id="637954"/>
    <lineage>
        <taxon>Eukaryota</taxon>
        <taxon>Metazoa</taxon>
        <taxon>Chordata</taxon>
        <taxon>Craniata</taxon>
        <taxon>Vertebrata</taxon>
        <taxon>Euteleostomi</taxon>
        <taxon>Actinopterygii</taxon>
        <taxon>Neopterygii</taxon>
        <taxon>Teleostei</taxon>
        <taxon>Neoteleostei</taxon>
        <taxon>Acanthomorphata</taxon>
        <taxon>Gobiaria</taxon>
        <taxon>Gobiiformes</taxon>
        <taxon>Gobioidei</taxon>
        <taxon>Gobiidae</taxon>
        <taxon>Gobiinae</taxon>
        <taxon>Knipowitschia</taxon>
    </lineage>
</organism>
<feature type="compositionally biased region" description="Basic and acidic residues" evidence="1">
    <location>
        <begin position="34"/>
        <end position="46"/>
    </location>
</feature>
<keyword evidence="3" id="KW-1185">Reference proteome</keyword>